<sequence length="106" mass="11913">MAIKGSTHVSRTDFAVLTDSRTNRVDEGPFDTKAPGMEDDPQEHRPEPKWSAPRLKIPNELRLRLLSWFGRPKASEVASDAKGNPFVGVKKFALGDEIWVHYSLNP</sequence>
<comment type="caution">
    <text evidence="2">The sequence shown here is derived from an EMBL/GenBank/DDBJ whole genome shotgun (WGS) entry which is preliminary data.</text>
</comment>
<protein>
    <submittedName>
        <fullName evidence="2">Uncharacterized protein</fullName>
    </submittedName>
</protein>
<dbReference type="Proteomes" id="UP000294003">
    <property type="component" value="Unassembled WGS sequence"/>
</dbReference>
<evidence type="ECO:0000313" key="2">
    <source>
        <dbReference type="EMBL" id="RYO82524.1"/>
    </source>
</evidence>
<feature type="region of interest" description="Disordered" evidence="1">
    <location>
        <begin position="1"/>
        <end position="53"/>
    </location>
</feature>
<gene>
    <name evidence="2" type="ORF">DL762_006579</name>
</gene>
<evidence type="ECO:0000313" key="3">
    <source>
        <dbReference type="Proteomes" id="UP000294003"/>
    </source>
</evidence>
<accession>A0ABY0H1M5</accession>
<name>A0ABY0H1M5_9PEZI</name>
<reference evidence="2 3" key="1">
    <citation type="submission" date="2018-06" db="EMBL/GenBank/DDBJ databases">
        <title>Complete Genomes of Monosporascus.</title>
        <authorList>
            <person name="Robinson A.J."/>
            <person name="Natvig D.O."/>
        </authorList>
    </citation>
    <scope>NUCLEOTIDE SEQUENCE [LARGE SCALE GENOMIC DNA]</scope>
    <source>
        <strain evidence="2 3">CBS 609.92</strain>
    </source>
</reference>
<proteinExistence type="predicted"/>
<keyword evidence="3" id="KW-1185">Reference proteome</keyword>
<dbReference type="EMBL" id="QJNS01000214">
    <property type="protein sequence ID" value="RYO82524.1"/>
    <property type="molecule type" value="Genomic_DNA"/>
</dbReference>
<organism evidence="2 3">
    <name type="scientific">Monosporascus cannonballus</name>
    <dbReference type="NCBI Taxonomy" id="155416"/>
    <lineage>
        <taxon>Eukaryota</taxon>
        <taxon>Fungi</taxon>
        <taxon>Dikarya</taxon>
        <taxon>Ascomycota</taxon>
        <taxon>Pezizomycotina</taxon>
        <taxon>Sordariomycetes</taxon>
        <taxon>Xylariomycetidae</taxon>
        <taxon>Xylariales</taxon>
        <taxon>Xylariales incertae sedis</taxon>
        <taxon>Monosporascus</taxon>
    </lineage>
</organism>
<evidence type="ECO:0000256" key="1">
    <source>
        <dbReference type="SAM" id="MobiDB-lite"/>
    </source>
</evidence>